<dbReference type="CDD" id="cd16278">
    <property type="entry name" value="metallo-hydrolase-like_MBL-fold"/>
    <property type="match status" value="1"/>
</dbReference>
<protein>
    <submittedName>
        <fullName evidence="2">MBL fold metallo-hydrolase</fullName>
    </submittedName>
</protein>
<dbReference type="PANTHER" id="PTHR23131">
    <property type="entry name" value="ENDORIBONUCLEASE LACTB2"/>
    <property type="match status" value="1"/>
</dbReference>
<dbReference type="RefSeq" id="WP_110484803.1">
    <property type="nucleotide sequence ID" value="NZ_QJVC01000005.1"/>
</dbReference>
<dbReference type="InterPro" id="IPR036388">
    <property type="entry name" value="WH-like_DNA-bd_sf"/>
</dbReference>
<dbReference type="SMART" id="SM00849">
    <property type="entry name" value="Lactamase_B"/>
    <property type="match status" value="1"/>
</dbReference>
<proteinExistence type="predicted"/>
<sequence>MTDRWETLGPAIRRRRAENPGPMTLDGTNSYVLGAPGSSHIIVVDPGPNLATHLAELATAGTVELIVITHRHGDHTEGSAALHELTGAPVRAFASEHCHGGEPLVDGEIIQAGGLTLRVVATPGHTSDSLCFVLHDSDLPGSTAILTGDTILGQGTTVLDYPDGTLVDYLRSLELLAELSFGADPVVGLPGHGPVLPDLAATIVAYQSHRQERLGQVRAALEAFQQTHGAEATVADIVSLVYGDVPENVLGAAALSVEAQLEYLRG</sequence>
<reference evidence="2 3" key="1">
    <citation type="submission" date="2018-05" db="EMBL/GenBank/DDBJ databases">
        <title>Genetic diversity of glacier-inhabiting Cryobacterium bacteria in China and description of Cryobacterium mengkeensis sp. nov. and Arthrobacter glacialis sp. nov.</title>
        <authorList>
            <person name="Liu Q."/>
            <person name="Xin Y.-H."/>
        </authorList>
    </citation>
    <scope>NUCLEOTIDE SEQUENCE [LARGE SCALE GENOMIC DNA]</scope>
    <source>
        <strain evidence="2 3">B7</strain>
    </source>
</reference>
<dbReference type="InterPro" id="IPR036866">
    <property type="entry name" value="RibonucZ/Hydroxyglut_hydro"/>
</dbReference>
<dbReference type="InterPro" id="IPR041516">
    <property type="entry name" value="LACTB2_WH"/>
</dbReference>
<evidence type="ECO:0000313" key="3">
    <source>
        <dbReference type="Proteomes" id="UP000247980"/>
    </source>
</evidence>
<dbReference type="AlphaFoldDB" id="A0A2V5IWX8"/>
<dbReference type="InterPro" id="IPR050662">
    <property type="entry name" value="Sec-metab_biosynth-thioest"/>
</dbReference>
<accession>A0A2V5IWX8</accession>
<comment type="caution">
    <text evidence="2">The sequence shown here is derived from an EMBL/GenBank/DDBJ whole genome shotgun (WGS) entry which is preliminary data.</text>
</comment>
<keyword evidence="2" id="KW-0378">Hydrolase</keyword>
<keyword evidence="3" id="KW-1185">Reference proteome</keyword>
<gene>
    <name evidence="2" type="ORF">CVS30_07955</name>
</gene>
<dbReference type="Pfam" id="PF17778">
    <property type="entry name" value="WHD_BLACT"/>
    <property type="match status" value="1"/>
</dbReference>
<evidence type="ECO:0000259" key="1">
    <source>
        <dbReference type="SMART" id="SM00849"/>
    </source>
</evidence>
<name>A0A2V5IWX8_9MICC</name>
<evidence type="ECO:0000313" key="2">
    <source>
        <dbReference type="EMBL" id="PYI38764.1"/>
    </source>
</evidence>
<organism evidence="2 3">
    <name type="scientific">Arthrobacter psychrolactophilus</name>
    <dbReference type="NCBI Taxonomy" id="92442"/>
    <lineage>
        <taxon>Bacteria</taxon>
        <taxon>Bacillati</taxon>
        <taxon>Actinomycetota</taxon>
        <taxon>Actinomycetes</taxon>
        <taxon>Micrococcales</taxon>
        <taxon>Micrococcaceae</taxon>
        <taxon>Arthrobacter</taxon>
    </lineage>
</organism>
<dbReference type="InterPro" id="IPR001279">
    <property type="entry name" value="Metallo-B-lactamas"/>
</dbReference>
<dbReference type="Gene3D" id="3.60.15.10">
    <property type="entry name" value="Ribonuclease Z/Hydroxyacylglutathione hydrolase-like"/>
    <property type="match status" value="1"/>
</dbReference>
<dbReference type="Gene3D" id="1.10.10.10">
    <property type="entry name" value="Winged helix-like DNA-binding domain superfamily/Winged helix DNA-binding domain"/>
    <property type="match status" value="1"/>
</dbReference>
<dbReference type="OrthoDB" id="9788263at2"/>
<dbReference type="PANTHER" id="PTHR23131:SF0">
    <property type="entry name" value="ENDORIBONUCLEASE LACTB2"/>
    <property type="match status" value="1"/>
</dbReference>
<dbReference type="GO" id="GO:0016787">
    <property type="term" value="F:hydrolase activity"/>
    <property type="evidence" value="ECO:0007669"/>
    <property type="project" value="UniProtKB-KW"/>
</dbReference>
<dbReference type="SUPFAM" id="SSF56281">
    <property type="entry name" value="Metallo-hydrolase/oxidoreductase"/>
    <property type="match status" value="1"/>
</dbReference>
<feature type="domain" description="Metallo-beta-lactamase" evidence="1">
    <location>
        <begin position="27"/>
        <end position="192"/>
    </location>
</feature>
<dbReference type="EMBL" id="QJVC01000005">
    <property type="protein sequence ID" value="PYI38764.1"/>
    <property type="molecule type" value="Genomic_DNA"/>
</dbReference>
<dbReference type="Pfam" id="PF00753">
    <property type="entry name" value="Lactamase_B"/>
    <property type="match status" value="1"/>
</dbReference>
<dbReference type="Proteomes" id="UP000247980">
    <property type="component" value="Unassembled WGS sequence"/>
</dbReference>